<keyword evidence="6" id="KW-1185">Reference proteome</keyword>
<evidence type="ECO:0000256" key="4">
    <source>
        <dbReference type="HAMAP-Rule" id="MF_00213"/>
    </source>
</evidence>
<dbReference type="RefSeq" id="WP_210799769.1">
    <property type="nucleotide sequence ID" value="NZ_JAGQDE010000001.1"/>
</dbReference>
<evidence type="ECO:0000256" key="3">
    <source>
        <dbReference type="ARBA" id="ARBA00022833"/>
    </source>
</evidence>
<gene>
    <name evidence="4" type="primary">hypA</name>
    <name evidence="5" type="ORF">KAK06_00735</name>
</gene>
<reference evidence="5" key="1">
    <citation type="submission" date="2021-04" db="EMBL/GenBank/DDBJ databases">
        <title>The genome sequence of Ideonella sp. 4Y11.</title>
        <authorList>
            <person name="Liu Y."/>
        </authorList>
    </citation>
    <scope>NUCLEOTIDE SEQUENCE</scope>
    <source>
        <strain evidence="5">4Y11</strain>
    </source>
</reference>
<feature type="binding site" evidence="4">
    <location>
        <position position="89"/>
    </location>
    <ligand>
        <name>Zn(2+)</name>
        <dbReference type="ChEBI" id="CHEBI:29105"/>
    </ligand>
</feature>
<feature type="binding site" evidence="4">
    <location>
        <position position="76"/>
    </location>
    <ligand>
        <name>Zn(2+)</name>
        <dbReference type="ChEBI" id="CHEBI:29105"/>
    </ligand>
</feature>
<dbReference type="PIRSF" id="PIRSF004761">
    <property type="entry name" value="Hydrgn_mat_HypA"/>
    <property type="match status" value="1"/>
</dbReference>
<comment type="caution">
    <text evidence="5">The sequence shown here is derived from an EMBL/GenBank/DDBJ whole genome shotgun (WGS) entry which is preliminary data.</text>
</comment>
<dbReference type="EMBL" id="JAGQDE010000001">
    <property type="protein sequence ID" value="MBQ0957470.1"/>
    <property type="molecule type" value="Genomic_DNA"/>
</dbReference>
<dbReference type="PANTHER" id="PTHR34535">
    <property type="entry name" value="HYDROGENASE MATURATION FACTOR HYPA"/>
    <property type="match status" value="1"/>
</dbReference>
<evidence type="ECO:0000313" key="5">
    <source>
        <dbReference type="EMBL" id="MBQ0957470.1"/>
    </source>
</evidence>
<sequence length="127" mass="13539">MHELSLAGGVLRLVEDAAQREGFARVSRLQLEAGALSGVEVRALRFGLDALRPGTVLEGAEIVIDEPAGTAWCLPCAQTVEIRSRADACPRCGGYQIQPTGGTELRVVDLWVHDDPAPETASTNEES</sequence>
<dbReference type="HAMAP" id="MF_00213">
    <property type="entry name" value="HypA_HybF"/>
    <property type="match status" value="1"/>
</dbReference>
<dbReference type="PANTHER" id="PTHR34535:SF3">
    <property type="entry name" value="HYDROGENASE MATURATION FACTOR HYPA"/>
    <property type="match status" value="1"/>
</dbReference>
<protein>
    <recommendedName>
        <fullName evidence="4">Hydrogenase maturation factor HypA</fullName>
    </recommendedName>
</protein>
<accession>A0A940YC62</accession>
<comment type="similarity">
    <text evidence="4">Belongs to the HypA/HybF family.</text>
</comment>
<evidence type="ECO:0000313" key="6">
    <source>
        <dbReference type="Proteomes" id="UP000678374"/>
    </source>
</evidence>
<feature type="binding site" evidence="4">
    <location>
        <position position="2"/>
    </location>
    <ligand>
        <name>Ni(2+)</name>
        <dbReference type="ChEBI" id="CHEBI:49786"/>
    </ligand>
</feature>
<dbReference type="GO" id="GO:0051604">
    <property type="term" value="P:protein maturation"/>
    <property type="evidence" value="ECO:0007669"/>
    <property type="project" value="InterPro"/>
</dbReference>
<keyword evidence="1 4" id="KW-0533">Nickel</keyword>
<organism evidence="5 6">
    <name type="scientific">Ideonella aquatica</name>
    <dbReference type="NCBI Taxonomy" id="2824119"/>
    <lineage>
        <taxon>Bacteria</taxon>
        <taxon>Pseudomonadati</taxon>
        <taxon>Pseudomonadota</taxon>
        <taxon>Betaproteobacteria</taxon>
        <taxon>Burkholderiales</taxon>
        <taxon>Sphaerotilaceae</taxon>
        <taxon>Ideonella</taxon>
    </lineage>
</organism>
<evidence type="ECO:0000256" key="2">
    <source>
        <dbReference type="ARBA" id="ARBA00022723"/>
    </source>
</evidence>
<keyword evidence="2 4" id="KW-0479">Metal-binding</keyword>
<dbReference type="Proteomes" id="UP000678374">
    <property type="component" value="Unassembled WGS sequence"/>
</dbReference>
<name>A0A940YC62_9BURK</name>
<feature type="binding site" evidence="4">
    <location>
        <position position="73"/>
    </location>
    <ligand>
        <name>Zn(2+)</name>
        <dbReference type="ChEBI" id="CHEBI:29105"/>
    </ligand>
</feature>
<dbReference type="AlphaFoldDB" id="A0A940YC62"/>
<dbReference type="Gene3D" id="3.30.2320.80">
    <property type="match status" value="1"/>
</dbReference>
<dbReference type="GO" id="GO:0016151">
    <property type="term" value="F:nickel cation binding"/>
    <property type="evidence" value="ECO:0007669"/>
    <property type="project" value="UniProtKB-UniRule"/>
</dbReference>
<evidence type="ECO:0000256" key="1">
    <source>
        <dbReference type="ARBA" id="ARBA00022596"/>
    </source>
</evidence>
<dbReference type="InterPro" id="IPR000688">
    <property type="entry name" value="HypA/HybF"/>
</dbReference>
<dbReference type="Pfam" id="PF01155">
    <property type="entry name" value="HypA"/>
    <property type="match status" value="1"/>
</dbReference>
<dbReference type="GO" id="GO:0008270">
    <property type="term" value="F:zinc ion binding"/>
    <property type="evidence" value="ECO:0007669"/>
    <property type="project" value="UniProtKB-UniRule"/>
</dbReference>
<feature type="binding site" evidence="4">
    <location>
        <position position="92"/>
    </location>
    <ligand>
        <name>Zn(2+)</name>
        <dbReference type="ChEBI" id="CHEBI:29105"/>
    </ligand>
</feature>
<proteinExistence type="inferred from homology"/>
<comment type="function">
    <text evidence="4">Involved in the maturation of [NiFe] hydrogenases. Required for nickel insertion into the metal center of the hydrogenase.</text>
</comment>
<keyword evidence="3 4" id="KW-0862">Zinc</keyword>